<evidence type="ECO:0000256" key="9">
    <source>
        <dbReference type="ARBA" id="ARBA00022771"/>
    </source>
</evidence>
<evidence type="ECO:0000256" key="2">
    <source>
        <dbReference type="ARBA" id="ARBA00001947"/>
    </source>
</evidence>
<protein>
    <recommendedName>
        <fullName evidence="5">RBR-type E3 ubiquitin transferase</fullName>
        <ecNumber evidence="5">2.3.2.31</ecNumber>
    </recommendedName>
</protein>
<keyword evidence="16" id="KW-1185">Reference proteome</keyword>
<name>A0ABD3BKW4_9LAMI</name>
<dbReference type="InterPro" id="IPR002867">
    <property type="entry name" value="IBR_dom"/>
</dbReference>
<dbReference type="EMBL" id="JAVIJP010000081">
    <property type="protein sequence ID" value="KAL3617666.1"/>
    <property type="molecule type" value="Genomic_DNA"/>
</dbReference>
<accession>A0ABD3BKW4</accession>
<feature type="domain" description="RING-type" evidence="14">
    <location>
        <begin position="102"/>
        <end position="309"/>
    </location>
</feature>
<evidence type="ECO:0000256" key="7">
    <source>
        <dbReference type="ARBA" id="ARBA00022723"/>
    </source>
</evidence>
<evidence type="ECO:0000313" key="15">
    <source>
        <dbReference type="EMBL" id="KAL3617666.1"/>
    </source>
</evidence>
<dbReference type="InterPro" id="IPR044066">
    <property type="entry name" value="TRIAD_supradom"/>
</dbReference>
<keyword evidence="11" id="KW-0862">Zinc</keyword>
<evidence type="ECO:0000256" key="10">
    <source>
        <dbReference type="ARBA" id="ARBA00022786"/>
    </source>
</evidence>
<comment type="similarity">
    <text evidence="4">Belongs to the RBR family. Ariadne subfamily.</text>
</comment>
<evidence type="ECO:0000256" key="12">
    <source>
        <dbReference type="PROSITE-ProRule" id="PRU00175"/>
    </source>
</evidence>
<gene>
    <name evidence="15" type="ORF">CASFOL_037987</name>
</gene>
<comment type="function">
    <text evidence="3">Might act as an E3 ubiquitin-protein ligase, or as part of E3 complex, which accepts ubiquitin from specific E2 ubiquitin-conjugating enzymes and then transfers it to substrates.</text>
</comment>
<feature type="domain" description="RING-type" evidence="13">
    <location>
        <begin position="106"/>
        <end position="155"/>
    </location>
</feature>
<reference evidence="16" key="1">
    <citation type="journal article" date="2024" name="IScience">
        <title>Strigolactones Initiate the Formation of Haustorium-like Structures in Castilleja.</title>
        <authorList>
            <person name="Buerger M."/>
            <person name="Peterson D."/>
            <person name="Chory J."/>
        </authorList>
    </citation>
    <scope>NUCLEOTIDE SEQUENCE [LARGE SCALE GENOMIC DNA]</scope>
</reference>
<evidence type="ECO:0000256" key="5">
    <source>
        <dbReference type="ARBA" id="ARBA00012251"/>
    </source>
</evidence>
<evidence type="ECO:0000256" key="3">
    <source>
        <dbReference type="ARBA" id="ARBA00003976"/>
    </source>
</evidence>
<evidence type="ECO:0000256" key="6">
    <source>
        <dbReference type="ARBA" id="ARBA00022679"/>
    </source>
</evidence>
<evidence type="ECO:0000313" key="16">
    <source>
        <dbReference type="Proteomes" id="UP001632038"/>
    </source>
</evidence>
<comment type="caution">
    <text evidence="15">The sequence shown here is derived from an EMBL/GenBank/DDBJ whole genome shotgun (WGS) entry which is preliminary data.</text>
</comment>
<dbReference type="Gene3D" id="3.30.40.10">
    <property type="entry name" value="Zinc/RING finger domain, C3HC4 (zinc finger)"/>
    <property type="match status" value="1"/>
</dbReference>
<evidence type="ECO:0000259" key="13">
    <source>
        <dbReference type="PROSITE" id="PS50089"/>
    </source>
</evidence>
<dbReference type="InterPro" id="IPR018957">
    <property type="entry name" value="Znf_C3HC4_RING-type"/>
</dbReference>
<evidence type="ECO:0000259" key="14">
    <source>
        <dbReference type="PROSITE" id="PS51873"/>
    </source>
</evidence>
<dbReference type="PROSITE" id="PS51873">
    <property type="entry name" value="TRIAD"/>
    <property type="match status" value="1"/>
</dbReference>
<sequence>MEAEQQNLALSCDDSYLSLLISADPHDQQDLELNPTALMSDDNFAQKLQLQEAIMSSLISNPIAPVVPHFTSNKMEIGSSSSYSHFPAIKTEIGESSTKQHLYMYCDICADRKNKKDFFPIQNCTHTFCNECISKHLSIKIEKGNIVGETFFPCPGIDCKGVLEMDTCRAILPKIVLSAWDEMICESMILESHKFYCPYKNCSGLLVNEGGIIREAECPYCHRLFCANCRAPWHSGIGCEEFLKLGENEREREDIMVHDLAKKNKWQRCPSCRFIVEKKEGCLHMTCVCGFQFCYACGKRWSSTHGGCQ</sequence>
<dbReference type="Pfam" id="PF01485">
    <property type="entry name" value="IBR"/>
    <property type="match status" value="2"/>
</dbReference>
<dbReference type="GO" id="GO:0008270">
    <property type="term" value="F:zinc ion binding"/>
    <property type="evidence" value="ECO:0007669"/>
    <property type="project" value="UniProtKB-KW"/>
</dbReference>
<dbReference type="SUPFAM" id="SSF57850">
    <property type="entry name" value="RING/U-box"/>
    <property type="match status" value="3"/>
</dbReference>
<evidence type="ECO:0000256" key="1">
    <source>
        <dbReference type="ARBA" id="ARBA00001798"/>
    </source>
</evidence>
<dbReference type="PANTHER" id="PTHR11685">
    <property type="entry name" value="RBR FAMILY RING FINGER AND IBR DOMAIN-CONTAINING"/>
    <property type="match status" value="1"/>
</dbReference>
<dbReference type="InterPro" id="IPR017907">
    <property type="entry name" value="Znf_RING_CS"/>
</dbReference>
<keyword evidence="8" id="KW-0677">Repeat</keyword>
<dbReference type="CDD" id="cd22582">
    <property type="entry name" value="BRcat_RBR_unk"/>
    <property type="match status" value="1"/>
</dbReference>
<dbReference type="CDD" id="cd22584">
    <property type="entry name" value="Rcat_RBR_unk"/>
    <property type="match status" value="1"/>
</dbReference>
<keyword evidence="9 12" id="KW-0863">Zinc-finger</keyword>
<evidence type="ECO:0000256" key="4">
    <source>
        <dbReference type="ARBA" id="ARBA00005884"/>
    </source>
</evidence>
<keyword evidence="7" id="KW-0479">Metal-binding</keyword>
<dbReference type="GO" id="GO:0061630">
    <property type="term" value="F:ubiquitin protein ligase activity"/>
    <property type="evidence" value="ECO:0007669"/>
    <property type="project" value="UniProtKB-EC"/>
</dbReference>
<dbReference type="Pfam" id="PF00097">
    <property type="entry name" value="zf-C3HC4"/>
    <property type="match status" value="1"/>
</dbReference>
<dbReference type="InterPro" id="IPR013083">
    <property type="entry name" value="Znf_RING/FYVE/PHD"/>
</dbReference>
<dbReference type="SMART" id="SM00647">
    <property type="entry name" value="IBR"/>
    <property type="match status" value="2"/>
</dbReference>
<dbReference type="Proteomes" id="UP001632038">
    <property type="component" value="Unassembled WGS sequence"/>
</dbReference>
<dbReference type="InterPro" id="IPR031127">
    <property type="entry name" value="E3_UB_ligase_RBR"/>
</dbReference>
<comment type="cofactor">
    <cofactor evidence="2">
        <name>Zn(2+)</name>
        <dbReference type="ChEBI" id="CHEBI:29105"/>
    </cofactor>
</comment>
<evidence type="ECO:0000256" key="8">
    <source>
        <dbReference type="ARBA" id="ARBA00022737"/>
    </source>
</evidence>
<keyword evidence="10" id="KW-0833">Ubl conjugation pathway</keyword>
<keyword evidence="6" id="KW-0808">Transferase</keyword>
<evidence type="ECO:0000256" key="11">
    <source>
        <dbReference type="ARBA" id="ARBA00022833"/>
    </source>
</evidence>
<comment type="catalytic activity">
    <reaction evidence="1">
        <text>[E2 ubiquitin-conjugating enzyme]-S-ubiquitinyl-L-cysteine + [acceptor protein]-L-lysine = [E2 ubiquitin-conjugating enzyme]-L-cysteine + [acceptor protein]-N(6)-ubiquitinyl-L-lysine.</text>
        <dbReference type="EC" id="2.3.2.31"/>
    </reaction>
</comment>
<dbReference type="Gene3D" id="1.20.120.1750">
    <property type="match status" value="1"/>
</dbReference>
<proteinExistence type="inferred from homology"/>
<organism evidence="15 16">
    <name type="scientific">Castilleja foliolosa</name>
    <dbReference type="NCBI Taxonomy" id="1961234"/>
    <lineage>
        <taxon>Eukaryota</taxon>
        <taxon>Viridiplantae</taxon>
        <taxon>Streptophyta</taxon>
        <taxon>Embryophyta</taxon>
        <taxon>Tracheophyta</taxon>
        <taxon>Spermatophyta</taxon>
        <taxon>Magnoliopsida</taxon>
        <taxon>eudicotyledons</taxon>
        <taxon>Gunneridae</taxon>
        <taxon>Pentapetalae</taxon>
        <taxon>asterids</taxon>
        <taxon>lamiids</taxon>
        <taxon>Lamiales</taxon>
        <taxon>Orobanchaceae</taxon>
        <taxon>Pedicularideae</taxon>
        <taxon>Castillejinae</taxon>
        <taxon>Castilleja</taxon>
    </lineage>
</organism>
<dbReference type="InterPro" id="IPR001841">
    <property type="entry name" value="Znf_RING"/>
</dbReference>
<dbReference type="PROSITE" id="PS00518">
    <property type="entry name" value="ZF_RING_1"/>
    <property type="match status" value="1"/>
</dbReference>
<dbReference type="EC" id="2.3.2.31" evidence="5"/>
<dbReference type="AlphaFoldDB" id="A0ABD3BKW4"/>
<dbReference type="PROSITE" id="PS50089">
    <property type="entry name" value="ZF_RING_2"/>
    <property type="match status" value="1"/>
</dbReference>